<dbReference type="EMBL" id="BMVC01000001">
    <property type="protein sequence ID" value="GHC78240.1"/>
    <property type="molecule type" value="Genomic_DNA"/>
</dbReference>
<reference evidence="5" key="1">
    <citation type="journal article" date="2014" name="Int. J. Syst. Evol. Microbiol.">
        <title>Complete genome sequence of Corynebacterium casei LMG S-19264T (=DSM 44701T), isolated from a smear-ripened cheese.</title>
        <authorList>
            <consortium name="US DOE Joint Genome Institute (JGI-PGF)"/>
            <person name="Walter F."/>
            <person name="Albersmeier A."/>
            <person name="Kalinowski J."/>
            <person name="Ruckert C."/>
        </authorList>
    </citation>
    <scope>NUCLEOTIDE SEQUENCE</scope>
    <source>
        <strain evidence="5">JCM 4637</strain>
    </source>
</reference>
<organism evidence="5 6">
    <name type="scientific">Streptomyces finlayi</name>
    <dbReference type="NCBI Taxonomy" id="67296"/>
    <lineage>
        <taxon>Bacteria</taxon>
        <taxon>Bacillati</taxon>
        <taxon>Actinomycetota</taxon>
        <taxon>Actinomycetes</taxon>
        <taxon>Kitasatosporales</taxon>
        <taxon>Streptomycetaceae</taxon>
        <taxon>Streptomyces</taxon>
    </lineage>
</organism>
<evidence type="ECO:0000259" key="4">
    <source>
        <dbReference type="PROSITE" id="PS50949"/>
    </source>
</evidence>
<gene>
    <name evidence="5" type="primary">ytrA</name>
    <name evidence="5" type="ORF">GCM10010334_03280</name>
</gene>
<evidence type="ECO:0000256" key="2">
    <source>
        <dbReference type="ARBA" id="ARBA00023125"/>
    </source>
</evidence>
<sequence>MLFRLDTGSAVPLGDQVAACVRRAVADGELGPGARLPPARQVAESLGVNVHTVLRGYQRLREEGLVDMRRGRGATVTRGDGLRRAQLVGMIGALVLDARRLGISDEELLDLVRGVLHNQVPPALG</sequence>
<evidence type="ECO:0000256" key="1">
    <source>
        <dbReference type="ARBA" id="ARBA00023015"/>
    </source>
</evidence>
<dbReference type="GO" id="GO:0003700">
    <property type="term" value="F:DNA-binding transcription factor activity"/>
    <property type="evidence" value="ECO:0007669"/>
    <property type="project" value="InterPro"/>
</dbReference>
<name>A0A918WSH4_9ACTN</name>
<evidence type="ECO:0000313" key="5">
    <source>
        <dbReference type="EMBL" id="GHC78240.1"/>
    </source>
</evidence>
<dbReference type="PANTHER" id="PTHR38445:SF7">
    <property type="entry name" value="GNTR-FAMILY TRANSCRIPTIONAL REGULATOR"/>
    <property type="match status" value="1"/>
</dbReference>
<dbReference type="InterPro" id="IPR036390">
    <property type="entry name" value="WH_DNA-bd_sf"/>
</dbReference>
<keyword evidence="2" id="KW-0238">DNA-binding</keyword>
<dbReference type="GO" id="GO:0003677">
    <property type="term" value="F:DNA binding"/>
    <property type="evidence" value="ECO:0007669"/>
    <property type="project" value="UniProtKB-KW"/>
</dbReference>
<keyword evidence="3" id="KW-0804">Transcription</keyword>
<dbReference type="CDD" id="cd07377">
    <property type="entry name" value="WHTH_GntR"/>
    <property type="match status" value="1"/>
</dbReference>
<evidence type="ECO:0000256" key="3">
    <source>
        <dbReference type="ARBA" id="ARBA00023163"/>
    </source>
</evidence>
<dbReference type="InterPro" id="IPR036388">
    <property type="entry name" value="WH-like_DNA-bd_sf"/>
</dbReference>
<feature type="domain" description="HTH gntR-type" evidence="4">
    <location>
        <begin position="11"/>
        <end position="79"/>
    </location>
</feature>
<dbReference type="InterPro" id="IPR000524">
    <property type="entry name" value="Tscrpt_reg_HTH_GntR"/>
</dbReference>
<keyword evidence="1" id="KW-0805">Transcription regulation</keyword>
<dbReference type="Gene3D" id="1.10.10.10">
    <property type="entry name" value="Winged helix-like DNA-binding domain superfamily/Winged helix DNA-binding domain"/>
    <property type="match status" value="1"/>
</dbReference>
<dbReference type="Pfam" id="PF00392">
    <property type="entry name" value="GntR"/>
    <property type="match status" value="1"/>
</dbReference>
<dbReference type="SUPFAM" id="SSF46785">
    <property type="entry name" value="Winged helix' DNA-binding domain"/>
    <property type="match status" value="1"/>
</dbReference>
<dbReference type="Proteomes" id="UP000638353">
    <property type="component" value="Unassembled WGS sequence"/>
</dbReference>
<comment type="caution">
    <text evidence="5">The sequence shown here is derived from an EMBL/GenBank/DDBJ whole genome shotgun (WGS) entry which is preliminary data.</text>
</comment>
<proteinExistence type="predicted"/>
<dbReference type="AlphaFoldDB" id="A0A918WSH4"/>
<accession>A0A918WSH4</accession>
<dbReference type="PANTHER" id="PTHR38445">
    <property type="entry name" value="HTH-TYPE TRANSCRIPTIONAL REPRESSOR YTRA"/>
    <property type="match status" value="1"/>
</dbReference>
<dbReference type="RefSeq" id="WP_189820844.1">
    <property type="nucleotide sequence ID" value="NZ_BMVC01000001.1"/>
</dbReference>
<dbReference type="SMART" id="SM00345">
    <property type="entry name" value="HTH_GNTR"/>
    <property type="match status" value="1"/>
</dbReference>
<evidence type="ECO:0000313" key="6">
    <source>
        <dbReference type="Proteomes" id="UP000638353"/>
    </source>
</evidence>
<reference evidence="5" key="2">
    <citation type="submission" date="2020-09" db="EMBL/GenBank/DDBJ databases">
        <authorList>
            <person name="Sun Q."/>
            <person name="Ohkuma M."/>
        </authorList>
    </citation>
    <scope>NUCLEOTIDE SEQUENCE</scope>
    <source>
        <strain evidence="5">JCM 4637</strain>
    </source>
</reference>
<dbReference type="PROSITE" id="PS50949">
    <property type="entry name" value="HTH_GNTR"/>
    <property type="match status" value="1"/>
</dbReference>
<protein>
    <submittedName>
        <fullName evidence="5">GntR family transcriptional regulator</fullName>
    </submittedName>
</protein>